<name>A0ABP9FRX4_9SPHI</name>
<organism evidence="3 4">
    <name type="scientific">Mucilaginibacter defluvii</name>
    <dbReference type="NCBI Taxonomy" id="1196019"/>
    <lineage>
        <taxon>Bacteria</taxon>
        <taxon>Pseudomonadati</taxon>
        <taxon>Bacteroidota</taxon>
        <taxon>Sphingobacteriia</taxon>
        <taxon>Sphingobacteriales</taxon>
        <taxon>Sphingobacteriaceae</taxon>
        <taxon>Mucilaginibacter</taxon>
    </lineage>
</organism>
<feature type="domain" description="SCP" evidence="2">
    <location>
        <begin position="35"/>
        <end position="159"/>
    </location>
</feature>
<dbReference type="EMBL" id="BAABJI010000002">
    <property type="protein sequence ID" value="GAA4912702.1"/>
    <property type="molecule type" value="Genomic_DNA"/>
</dbReference>
<evidence type="ECO:0000259" key="2">
    <source>
        <dbReference type="Pfam" id="PF00188"/>
    </source>
</evidence>
<accession>A0ABP9FRX4</accession>
<dbReference type="PANTHER" id="PTHR31157">
    <property type="entry name" value="SCP DOMAIN-CONTAINING PROTEIN"/>
    <property type="match status" value="1"/>
</dbReference>
<proteinExistence type="predicted"/>
<reference evidence="4" key="1">
    <citation type="journal article" date="2019" name="Int. J. Syst. Evol. Microbiol.">
        <title>The Global Catalogue of Microorganisms (GCM) 10K type strain sequencing project: providing services to taxonomists for standard genome sequencing and annotation.</title>
        <authorList>
            <consortium name="The Broad Institute Genomics Platform"/>
            <consortium name="The Broad Institute Genome Sequencing Center for Infectious Disease"/>
            <person name="Wu L."/>
            <person name="Ma J."/>
        </authorList>
    </citation>
    <scope>NUCLEOTIDE SEQUENCE [LARGE SCALE GENOMIC DNA]</scope>
    <source>
        <strain evidence="4">JCM 18283</strain>
    </source>
</reference>
<protein>
    <recommendedName>
        <fullName evidence="2">SCP domain-containing protein</fullName>
    </recommendedName>
</protein>
<dbReference type="Gene3D" id="3.40.33.10">
    <property type="entry name" value="CAP"/>
    <property type="match status" value="1"/>
</dbReference>
<dbReference type="InterPro" id="IPR014044">
    <property type="entry name" value="CAP_dom"/>
</dbReference>
<comment type="caution">
    <text evidence="3">The sequence shown here is derived from an EMBL/GenBank/DDBJ whole genome shotgun (WGS) entry which is preliminary data.</text>
</comment>
<feature type="chain" id="PRO_5047241899" description="SCP domain-containing protein" evidence="1">
    <location>
        <begin position="27"/>
        <end position="185"/>
    </location>
</feature>
<gene>
    <name evidence="3" type="ORF">GCM10023313_14820</name>
</gene>
<feature type="signal peptide" evidence="1">
    <location>
        <begin position="1"/>
        <end position="26"/>
    </location>
</feature>
<dbReference type="InterPro" id="IPR035940">
    <property type="entry name" value="CAP_sf"/>
</dbReference>
<dbReference type="RefSeq" id="WP_345330405.1">
    <property type="nucleotide sequence ID" value="NZ_BAABJI010000002.1"/>
</dbReference>
<keyword evidence="1" id="KW-0732">Signal</keyword>
<dbReference type="PANTHER" id="PTHR31157:SF1">
    <property type="entry name" value="SCP DOMAIN-CONTAINING PROTEIN"/>
    <property type="match status" value="1"/>
</dbReference>
<evidence type="ECO:0000313" key="4">
    <source>
        <dbReference type="Proteomes" id="UP001501436"/>
    </source>
</evidence>
<keyword evidence="4" id="KW-1185">Reference proteome</keyword>
<dbReference type="Proteomes" id="UP001501436">
    <property type="component" value="Unassembled WGS sequence"/>
</dbReference>
<dbReference type="SUPFAM" id="SSF55797">
    <property type="entry name" value="PR-1-like"/>
    <property type="match status" value="1"/>
</dbReference>
<dbReference type="CDD" id="cd05379">
    <property type="entry name" value="CAP_bacterial"/>
    <property type="match status" value="1"/>
</dbReference>
<evidence type="ECO:0000256" key="1">
    <source>
        <dbReference type="SAM" id="SignalP"/>
    </source>
</evidence>
<evidence type="ECO:0000313" key="3">
    <source>
        <dbReference type="EMBL" id="GAA4912702.1"/>
    </source>
</evidence>
<sequence length="185" mass="21114">MKRNIMKGAALLMLGLVLTSMSNFNANGDFKDEFLERINTVRRTGCNCGTQRMAPAPPLVWNEQLEEAAEDHAKDMARKKYFSHESRDGRSIQDRIMNAGYTYKGFRSYAIAENIAYGQRSIAEVQNGWFKSPGHCKNLMNPDLKEVGVAEKNNYWVQDFGGRENFTPQQQQMIKNGARIIRKRG</sequence>
<dbReference type="Pfam" id="PF00188">
    <property type="entry name" value="CAP"/>
    <property type="match status" value="1"/>
</dbReference>